<proteinExistence type="predicted"/>
<dbReference type="Proteomes" id="UP000318626">
    <property type="component" value="Chromosome"/>
</dbReference>
<evidence type="ECO:0000313" key="2">
    <source>
        <dbReference type="Proteomes" id="UP000318626"/>
    </source>
</evidence>
<sequence length="85" mass="9348">MGFPSTPSHHAVAWRQRIQASLSCIPWVVGVIGAQTAQFDTRPGVNPFSRGNAYRRLVKFSKANQMDVTFLGQISAKMTLAAHFS</sequence>
<name>A0A518C2N2_9BACT</name>
<organism evidence="1 2">
    <name type="scientific">Bremerella volcania</name>
    <dbReference type="NCBI Taxonomy" id="2527984"/>
    <lineage>
        <taxon>Bacteria</taxon>
        <taxon>Pseudomonadati</taxon>
        <taxon>Planctomycetota</taxon>
        <taxon>Planctomycetia</taxon>
        <taxon>Pirellulales</taxon>
        <taxon>Pirellulaceae</taxon>
        <taxon>Bremerella</taxon>
    </lineage>
</organism>
<gene>
    <name evidence="1" type="ORF">Pan97_04500</name>
</gene>
<accession>A0A518C2N2</accession>
<dbReference type="KEGG" id="bvo:Pan97_04500"/>
<dbReference type="AlphaFoldDB" id="A0A518C2N2"/>
<keyword evidence="2" id="KW-1185">Reference proteome</keyword>
<dbReference type="EMBL" id="CP036289">
    <property type="protein sequence ID" value="QDU73478.1"/>
    <property type="molecule type" value="Genomic_DNA"/>
</dbReference>
<protein>
    <submittedName>
        <fullName evidence="1">Uncharacterized protein</fullName>
    </submittedName>
</protein>
<reference evidence="2" key="1">
    <citation type="submission" date="2019-02" db="EMBL/GenBank/DDBJ databases">
        <title>Deep-cultivation of Planctomycetes and their phenomic and genomic characterization uncovers novel biology.</title>
        <authorList>
            <person name="Wiegand S."/>
            <person name="Jogler M."/>
            <person name="Boedeker C."/>
            <person name="Pinto D."/>
            <person name="Vollmers J."/>
            <person name="Rivas-Marin E."/>
            <person name="Kohn T."/>
            <person name="Peeters S.H."/>
            <person name="Heuer A."/>
            <person name="Rast P."/>
            <person name="Oberbeckmann S."/>
            <person name="Bunk B."/>
            <person name="Jeske O."/>
            <person name="Meyerdierks A."/>
            <person name="Storesund J.E."/>
            <person name="Kallscheuer N."/>
            <person name="Luecker S."/>
            <person name="Lage O.M."/>
            <person name="Pohl T."/>
            <person name="Merkel B.J."/>
            <person name="Hornburger P."/>
            <person name="Mueller R.-W."/>
            <person name="Bruemmer F."/>
            <person name="Labrenz M."/>
            <person name="Spormann A.M."/>
            <person name="Op den Camp H."/>
            <person name="Overmann J."/>
            <person name="Amann R."/>
            <person name="Jetten M.S.M."/>
            <person name="Mascher T."/>
            <person name="Medema M.H."/>
            <person name="Devos D.P."/>
            <person name="Kaster A.-K."/>
            <person name="Ovreas L."/>
            <person name="Rohde M."/>
            <person name="Galperin M.Y."/>
            <person name="Jogler C."/>
        </authorList>
    </citation>
    <scope>NUCLEOTIDE SEQUENCE [LARGE SCALE GENOMIC DNA]</scope>
    <source>
        <strain evidence="2">Pan97</strain>
    </source>
</reference>
<evidence type="ECO:0000313" key="1">
    <source>
        <dbReference type="EMBL" id="QDU73478.1"/>
    </source>
</evidence>